<evidence type="ECO:0000256" key="2">
    <source>
        <dbReference type="SAM" id="Phobius"/>
    </source>
</evidence>
<dbReference type="OrthoDB" id="6046730at2759"/>
<feature type="region of interest" description="Disordered" evidence="1">
    <location>
        <begin position="410"/>
        <end position="438"/>
    </location>
</feature>
<dbReference type="Proteomes" id="UP000014760">
    <property type="component" value="Unassembled WGS sequence"/>
</dbReference>
<dbReference type="EMBL" id="KB297448">
    <property type="protein sequence ID" value="ELU10507.1"/>
    <property type="molecule type" value="Genomic_DNA"/>
</dbReference>
<sequence>MLSTGRAFFLVVVFVAVQLVLSFIWIFIHNDHLHQVNAQKDRQPLLTLFTTMKPNEQRTEIHLRALRHVATMKPHVHPVLMVQGDDRWVPRVAEQFGWTVWRLNETGPPRIRVMFQDAVSHFDSKFYAFCNADILFDKGLIETLRSLEEFQFPDGLLVAGQRHNLKVESFQDHLKPGMALSPWIHHAELFGPDAQDYFISTKNGFPWERVPDLVIGRPAYDNWLLTQALVWGITLVDATDTVFALHQTGADGNKAGWKSSDKCTNRDLVGPYVYSAGRTYCAKWKTEHDFHGRIRLVRRPNKDRPGPCHEQHIGYNTGVRDDGTSTPDPKEVAELLNQIFPPVGNADQVLKVPWPDSQEARKIIHHILESVGGKERLDKLTPAQRDFVESTLRESKLIGAKTDSKRFKSLQTDSQQDELNKKAVATRKKKRKKGERVVSIEKTKDKPVDKKLTHLEMFSCKY</sequence>
<feature type="compositionally biased region" description="Basic and acidic residues" evidence="1">
    <location>
        <begin position="300"/>
        <end position="312"/>
    </location>
</feature>
<keyword evidence="5" id="KW-1185">Reference proteome</keyword>
<evidence type="ECO:0000313" key="4">
    <source>
        <dbReference type="EnsemblMetazoa" id="CapteP223807"/>
    </source>
</evidence>
<reference evidence="4" key="3">
    <citation type="submission" date="2015-06" db="UniProtKB">
        <authorList>
            <consortium name="EnsemblMetazoa"/>
        </authorList>
    </citation>
    <scope>IDENTIFICATION</scope>
</reference>
<reference evidence="3 5" key="2">
    <citation type="journal article" date="2013" name="Nature">
        <title>Insights into bilaterian evolution from three spiralian genomes.</title>
        <authorList>
            <person name="Simakov O."/>
            <person name="Marletaz F."/>
            <person name="Cho S.J."/>
            <person name="Edsinger-Gonzales E."/>
            <person name="Havlak P."/>
            <person name="Hellsten U."/>
            <person name="Kuo D.H."/>
            <person name="Larsson T."/>
            <person name="Lv J."/>
            <person name="Arendt D."/>
            <person name="Savage R."/>
            <person name="Osoegawa K."/>
            <person name="de Jong P."/>
            <person name="Grimwood J."/>
            <person name="Chapman J.A."/>
            <person name="Shapiro H."/>
            <person name="Aerts A."/>
            <person name="Otillar R.P."/>
            <person name="Terry A.Y."/>
            <person name="Boore J.L."/>
            <person name="Grigoriev I.V."/>
            <person name="Lindberg D.R."/>
            <person name="Seaver E.C."/>
            <person name="Weisblat D.A."/>
            <person name="Putnam N.H."/>
            <person name="Rokhsar D.S."/>
        </authorList>
    </citation>
    <scope>NUCLEOTIDE SEQUENCE</scope>
    <source>
        <strain evidence="3 5">I ESC-2004</strain>
    </source>
</reference>
<keyword evidence="2" id="KW-0812">Transmembrane</keyword>
<evidence type="ECO:0000313" key="3">
    <source>
        <dbReference type="EMBL" id="ELU10507.1"/>
    </source>
</evidence>
<dbReference type="AlphaFoldDB" id="R7UW56"/>
<dbReference type="HOGENOM" id="CLU_592175_0_0_1"/>
<keyword evidence="2" id="KW-1133">Transmembrane helix</keyword>
<gene>
    <name evidence="3" type="ORF">CAPTEDRAFT_223807</name>
</gene>
<dbReference type="EMBL" id="AMQN01006038">
    <property type="status" value="NOT_ANNOTATED_CDS"/>
    <property type="molecule type" value="Genomic_DNA"/>
</dbReference>
<feature type="compositionally biased region" description="Basic residues" evidence="1">
    <location>
        <begin position="424"/>
        <end position="434"/>
    </location>
</feature>
<keyword evidence="2" id="KW-0472">Membrane</keyword>
<accession>R7UW56</accession>
<feature type="region of interest" description="Disordered" evidence="1">
    <location>
        <begin position="298"/>
        <end position="327"/>
    </location>
</feature>
<evidence type="ECO:0000313" key="5">
    <source>
        <dbReference type="Proteomes" id="UP000014760"/>
    </source>
</evidence>
<organism evidence="3">
    <name type="scientific">Capitella teleta</name>
    <name type="common">Polychaete worm</name>
    <dbReference type="NCBI Taxonomy" id="283909"/>
    <lineage>
        <taxon>Eukaryota</taxon>
        <taxon>Metazoa</taxon>
        <taxon>Spiralia</taxon>
        <taxon>Lophotrochozoa</taxon>
        <taxon>Annelida</taxon>
        <taxon>Polychaeta</taxon>
        <taxon>Sedentaria</taxon>
        <taxon>Scolecida</taxon>
        <taxon>Capitellidae</taxon>
        <taxon>Capitella</taxon>
    </lineage>
</organism>
<proteinExistence type="predicted"/>
<protein>
    <submittedName>
        <fullName evidence="3 4">Uncharacterized protein</fullName>
    </submittedName>
</protein>
<evidence type="ECO:0000256" key="1">
    <source>
        <dbReference type="SAM" id="MobiDB-lite"/>
    </source>
</evidence>
<reference evidence="5" key="1">
    <citation type="submission" date="2012-12" db="EMBL/GenBank/DDBJ databases">
        <authorList>
            <person name="Hellsten U."/>
            <person name="Grimwood J."/>
            <person name="Chapman J.A."/>
            <person name="Shapiro H."/>
            <person name="Aerts A."/>
            <person name="Otillar R.P."/>
            <person name="Terry A.Y."/>
            <person name="Boore J.L."/>
            <person name="Simakov O."/>
            <person name="Marletaz F."/>
            <person name="Cho S.-J."/>
            <person name="Edsinger-Gonzales E."/>
            <person name="Havlak P."/>
            <person name="Kuo D.-H."/>
            <person name="Larsson T."/>
            <person name="Lv J."/>
            <person name="Arendt D."/>
            <person name="Savage R."/>
            <person name="Osoegawa K."/>
            <person name="de Jong P."/>
            <person name="Lindberg D.R."/>
            <person name="Seaver E.C."/>
            <person name="Weisblat D.A."/>
            <person name="Putnam N.H."/>
            <person name="Grigoriev I.V."/>
            <person name="Rokhsar D.S."/>
        </authorList>
    </citation>
    <scope>NUCLEOTIDE SEQUENCE</scope>
    <source>
        <strain evidence="5">I ESC-2004</strain>
    </source>
</reference>
<feature type="transmembrane region" description="Helical" evidence="2">
    <location>
        <begin position="7"/>
        <end position="28"/>
    </location>
</feature>
<dbReference type="EnsemblMetazoa" id="CapteT223807">
    <property type="protein sequence ID" value="CapteP223807"/>
    <property type="gene ID" value="CapteG223807"/>
</dbReference>
<name>R7UW56_CAPTE</name>